<dbReference type="PANTHER" id="PTHR11138:SF5">
    <property type="entry name" value="METHIONYL-TRNA FORMYLTRANSFERASE, MITOCHONDRIAL"/>
    <property type="match status" value="1"/>
</dbReference>
<proteinExistence type="predicted"/>
<dbReference type="Gene3D" id="3.40.50.12230">
    <property type="match status" value="1"/>
</dbReference>
<dbReference type="Pfam" id="PF00551">
    <property type="entry name" value="Formyl_trans_N"/>
    <property type="match status" value="1"/>
</dbReference>
<dbReference type="PANTHER" id="PTHR11138">
    <property type="entry name" value="METHIONYL-TRNA FORMYLTRANSFERASE"/>
    <property type="match status" value="1"/>
</dbReference>
<organism evidence="3 4">
    <name type="scientific">Zasmidium cellare</name>
    <name type="common">Wine cellar mold</name>
    <name type="synonym">Racodium cellare</name>
    <dbReference type="NCBI Taxonomy" id="395010"/>
    <lineage>
        <taxon>Eukaryota</taxon>
        <taxon>Fungi</taxon>
        <taxon>Dikarya</taxon>
        <taxon>Ascomycota</taxon>
        <taxon>Pezizomycotina</taxon>
        <taxon>Dothideomycetes</taxon>
        <taxon>Dothideomycetidae</taxon>
        <taxon>Mycosphaerellales</taxon>
        <taxon>Mycosphaerellaceae</taxon>
        <taxon>Zasmidium</taxon>
    </lineage>
</organism>
<name>A0ABR0E3V5_ZASCE</name>
<evidence type="ECO:0000259" key="2">
    <source>
        <dbReference type="Pfam" id="PF00551"/>
    </source>
</evidence>
<sequence>MLQPRLLRHANLTLKQRKLTQNVRYLSRQPKPYDPLRVLFCGADEFSIYSLQAVRDLQRRKPECISSIDVVCRPDKRVGRGLKKIQEGAQTKSTTCEIVTLTDAFTVPIKSTAKTLDLPIHQIDTFTGWSPPSPVDLIIAVSFGLLVPSRILKSATWGGLNVHPSLLPDLRGPAPIQHALLKGRKFTGVSLQTMHPTRFDHGVVLAQTKRPGVEIAEEATPEALVHSLGKLGAEMLVKGIEDGLFVDPVPFVDVKHEEEKAEHGPKILPEDRHIDWSTWTADRILRYDRVLGRLWDTTTWQRCRAGSQVSKRVTFHGPWRVVPRDQASTVDGSMEAGRPAIVSGEESKSSKLVLPTVDGHLLTPESATIEGEQKGKGMAALIRAMTPRR</sequence>
<keyword evidence="4" id="KW-1185">Reference proteome</keyword>
<feature type="domain" description="Formyl transferase N-terminal" evidence="2">
    <location>
        <begin position="134"/>
        <end position="238"/>
    </location>
</feature>
<dbReference type="InterPro" id="IPR002376">
    <property type="entry name" value="Formyl_transf_N"/>
</dbReference>
<dbReference type="SUPFAM" id="SSF53328">
    <property type="entry name" value="Formyltransferase"/>
    <property type="match status" value="1"/>
</dbReference>
<dbReference type="EC" id="2.1.2.9" evidence="1"/>
<accession>A0ABR0E3V5</accession>
<dbReference type="EMBL" id="JAXOVC010000010">
    <property type="protein sequence ID" value="KAK4496107.1"/>
    <property type="molecule type" value="Genomic_DNA"/>
</dbReference>
<evidence type="ECO:0000313" key="3">
    <source>
        <dbReference type="EMBL" id="KAK4496107.1"/>
    </source>
</evidence>
<dbReference type="Proteomes" id="UP001305779">
    <property type="component" value="Unassembled WGS sequence"/>
</dbReference>
<dbReference type="CDD" id="cd08646">
    <property type="entry name" value="FMT_core_Met-tRNA-FMT_N"/>
    <property type="match status" value="1"/>
</dbReference>
<dbReference type="InterPro" id="IPR036477">
    <property type="entry name" value="Formyl_transf_N_sf"/>
</dbReference>
<protein>
    <recommendedName>
        <fullName evidence="1">methionyl-tRNA formyltransferase</fullName>
        <ecNumber evidence="1">2.1.2.9</ecNumber>
    </recommendedName>
</protein>
<gene>
    <name evidence="3" type="ORF">PRZ48_012086</name>
</gene>
<dbReference type="InterPro" id="IPR041711">
    <property type="entry name" value="Met-tRNA-FMT_N"/>
</dbReference>
<reference evidence="3 4" key="1">
    <citation type="journal article" date="2023" name="G3 (Bethesda)">
        <title>A chromosome-level genome assembly of Zasmidium syzygii isolated from banana leaves.</title>
        <authorList>
            <person name="van Westerhoven A.C."/>
            <person name="Mehrabi R."/>
            <person name="Talebi R."/>
            <person name="Steentjes M.B.F."/>
            <person name="Corcolon B."/>
            <person name="Chong P.A."/>
            <person name="Kema G.H.J."/>
            <person name="Seidl M.F."/>
        </authorList>
    </citation>
    <scope>NUCLEOTIDE SEQUENCE [LARGE SCALE GENOMIC DNA]</scope>
    <source>
        <strain evidence="3 4">P124</strain>
    </source>
</reference>
<comment type="caution">
    <text evidence="3">The sequence shown here is derived from an EMBL/GenBank/DDBJ whole genome shotgun (WGS) entry which is preliminary data.</text>
</comment>
<evidence type="ECO:0000256" key="1">
    <source>
        <dbReference type="ARBA" id="ARBA00012261"/>
    </source>
</evidence>
<evidence type="ECO:0000313" key="4">
    <source>
        <dbReference type="Proteomes" id="UP001305779"/>
    </source>
</evidence>